<evidence type="ECO:0000256" key="3">
    <source>
        <dbReference type="ARBA" id="ARBA00022754"/>
    </source>
</evidence>
<keyword evidence="1" id="KW-0597">Phosphoprotein</keyword>
<keyword evidence="8" id="KW-0732">Signal</keyword>
<reference evidence="10 11" key="1">
    <citation type="submission" date="2018-03" db="EMBL/GenBank/DDBJ databases">
        <title>Finding Nemo's genes: A chromosome-scale reference assembly of the genome of the orange clownfish Amphiprion percula.</title>
        <authorList>
            <person name="Lehmann R."/>
        </authorList>
    </citation>
    <scope>NUCLEOTIDE SEQUENCE</scope>
</reference>
<dbReference type="GO" id="GO:0045095">
    <property type="term" value="C:keratin filament"/>
    <property type="evidence" value="ECO:0007669"/>
    <property type="project" value="TreeGrafter"/>
</dbReference>
<name>A0A3P8S496_AMPPE</name>
<dbReference type="GO" id="GO:0043010">
    <property type="term" value="P:camera-type eye development"/>
    <property type="evidence" value="ECO:0007669"/>
    <property type="project" value="Ensembl"/>
</dbReference>
<dbReference type="SUPFAM" id="SSF64593">
    <property type="entry name" value="Intermediate filament protein, coiled coil region"/>
    <property type="match status" value="2"/>
</dbReference>
<dbReference type="GO" id="GO:0005198">
    <property type="term" value="F:structural molecule activity"/>
    <property type="evidence" value="ECO:0007669"/>
    <property type="project" value="InterPro"/>
</dbReference>
<reference evidence="10" key="2">
    <citation type="submission" date="2025-08" db="UniProtKB">
        <authorList>
            <consortium name="Ensembl"/>
        </authorList>
    </citation>
    <scope>IDENTIFICATION</scope>
</reference>
<evidence type="ECO:0000313" key="11">
    <source>
        <dbReference type="Proteomes" id="UP000265080"/>
    </source>
</evidence>
<comment type="subunit">
    <text evidence="6">Heterotetramer of two type I and two type II keratins. Keratin-18 associates with keratin-8.</text>
</comment>
<feature type="signal peptide" evidence="8">
    <location>
        <begin position="1"/>
        <end position="21"/>
    </location>
</feature>
<dbReference type="PANTHER" id="PTHR23239">
    <property type="entry name" value="INTERMEDIATE FILAMENT"/>
    <property type="match status" value="1"/>
</dbReference>
<evidence type="ECO:0000256" key="4">
    <source>
        <dbReference type="ARBA" id="ARBA00023054"/>
    </source>
</evidence>
<keyword evidence="11" id="KW-1185">Reference proteome</keyword>
<dbReference type="STRING" id="161767.ENSAPEP00000006409"/>
<evidence type="ECO:0000256" key="2">
    <source>
        <dbReference type="ARBA" id="ARBA00022744"/>
    </source>
</evidence>
<reference evidence="10" key="3">
    <citation type="submission" date="2025-09" db="UniProtKB">
        <authorList>
            <consortium name="Ensembl"/>
        </authorList>
    </citation>
    <scope>IDENTIFICATION</scope>
</reference>
<dbReference type="GO" id="GO:0045104">
    <property type="term" value="P:intermediate filament cytoskeleton organization"/>
    <property type="evidence" value="ECO:0007669"/>
    <property type="project" value="TreeGrafter"/>
</dbReference>
<keyword evidence="4 7" id="KW-0175">Coiled coil</keyword>
<proteinExistence type="predicted"/>
<protein>
    <submittedName>
        <fullName evidence="10">Keratin 18a, tandem duplicate 1</fullName>
    </submittedName>
</protein>
<evidence type="ECO:0000256" key="8">
    <source>
        <dbReference type="SAM" id="SignalP"/>
    </source>
</evidence>
<keyword evidence="3" id="KW-0403">Intermediate filament</keyword>
<dbReference type="FunFam" id="1.20.5.1160:FF:000002">
    <property type="entry name" value="Type I keratin 10"/>
    <property type="match status" value="1"/>
</dbReference>
<evidence type="ECO:0000256" key="1">
    <source>
        <dbReference type="ARBA" id="ARBA00022553"/>
    </source>
</evidence>
<feature type="coiled-coil region" evidence="7">
    <location>
        <begin position="208"/>
        <end position="402"/>
    </location>
</feature>
<feature type="chain" id="PRO_5017956860" evidence="8">
    <location>
        <begin position="22"/>
        <end position="449"/>
    </location>
</feature>
<dbReference type="PROSITE" id="PS51842">
    <property type="entry name" value="IF_ROD_2"/>
    <property type="match status" value="1"/>
</dbReference>
<evidence type="ECO:0000313" key="10">
    <source>
        <dbReference type="Ensembl" id="ENSAPEP00000006409.1"/>
    </source>
</evidence>
<dbReference type="Proteomes" id="UP000265080">
    <property type="component" value="Chromosome 8"/>
</dbReference>
<dbReference type="FunFam" id="1.20.5.170:FF:000002">
    <property type="entry name" value="Type I keratin KA11"/>
    <property type="match status" value="1"/>
</dbReference>
<dbReference type="Gene3D" id="1.20.5.1160">
    <property type="entry name" value="Vasodilator-stimulated phosphoprotein"/>
    <property type="match status" value="1"/>
</dbReference>
<dbReference type="Ensembl" id="ENSAPET00000006578.1">
    <property type="protein sequence ID" value="ENSAPEP00000006409.1"/>
    <property type="gene ID" value="ENSAPEG00000004620.1"/>
</dbReference>
<evidence type="ECO:0000259" key="9">
    <source>
        <dbReference type="PROSITE" id="PS51842"/>
    </source>
</evidence>
<dbReference type="AlphaFoldDB" id="A0A3P8S496"/>
<dbReference type="InterPro" id="IPR002957">
    <property type="entry name" value="Keratin_I"/>
</dbReference>
<dbReference type="PANTHER" id="PTHR23239:SF349">
    <property type="entry name" value="KERATIN, TYPE I CYTOSKELETAL 18"/>
    <property type="match status" value="1"/>
</dbReference>
<dbReference type="Pfam" id="PF00038">
    <property type="entry name" value="Filament"/>
    <property type="match status" value="1"/>
</dbReference>
<evidence type="ECO:0000256" key="7">
    <source>
        <dbReference type="SAM" id="Coils"/>
    </source>
</evidence>
<keyword evidence="2" id="KW-0416">Keratin</keyword>
<feature type="coiled-coil region" evidence="7">
    <location>
        <begin position="103"/>
        <end position="137"/>
    </location>
</feature>
<evidence type="ECO:0000256" key="6">
    <source>
        <dbReference type="ARBA" id="ARBA00038630"/>
    </source>
</evidence>
<dbReference type="GeneTree" id="ENSGT00940000163961"/>
<dbReference type="InterPro" id="IPR039008">
    <property type="entry name" value="IF_rod_dom"/>
</dbReference>
<organism evidence="10 11">
    <name type="scientific">Amphiprion percula</name>
    <name type="common">Orange clownfish</name>
    <name type="synonym">Lutjanus percula</name>
    <dbReference type="NCBI Taxonomy" id="161767"/>
    <lineage>
        <taxon>Eukaryota</taxon>
        <taxon>Metazoa</taxon>
        <taxon>Chordata</taxon>
        <taxon>Craniata</taxon>
        <taxon>Vertebrata</taxon>
        <taxon>Euteleostomi</taxon>
        <taxon>Actinopterygii</taxon>
        <taxon>Neopterygii</taxon>
        <taxon>Teleostei</taxon>
        <taxon>Neoteleostei</taxon>
        <taxon>Acanthomorphata</taxon>
        <taxon>Ovalentaria</taxon>
        <taxon>Pomacentridae</taxon>
        <taxon>Amphiprion</taxon>
    </lineage>
</organism>
<comment type="function">
    <text evidence="5">When phosphorylated, plays a role in filament reorganization.</text>
</comment>
<dbReference type="PRINTS" id="PR01248">
    <property type="entry name" value="TYPE1KERATIN"/>
</dbReference>
<dbReference type="SMART" id="SM01391">
    <property type="entry name" value="Filament"/>
    <property type="match status" value="1"/>
</dbReference>
<feature type="domain" description="IF rod" evidence="9">
    <location>
        <begin position="99"/>
        <end position="410"/>
    </location>
</feature>
<dbReference type="GO" id="GO:0001755">
    <property type="term" value="P:neural crest cell migration"/>
    <property type="evidence" value="ECO:0007669"/>
    <property type="project" value="Ensembl"/>
</dbReference>
<evidence type="ECO:0000256" key="5">
    <source>
        <dbReference type="ARBA" id="ARBA00037340"/>
    </source>
</evidence>
<accession>A0A3P8S496</accession>
<dbReference type="Gene3D" id="1.20.5.170">
    <property type="match status" value="1"/>
</dbReference>
<sequence>MVSFHFRVFFLFVFFFPSMHRVRLGFLGRLIDQLCQKGMSATSRAPTIHGGAGGNRISISSSSRMGLGSAMGVGSGAGGFSSSIQVSASGKSADIMGNEKFAMQNLNDRLANYLETVRNLEQANHKLELKIKEALEKSGPDFRDYSKYQVILDDLRKKVFDATTENARLVLNIDNARLAADDFRVKYESELAIRQSVEADIVGLRKLIDDTNMSRMNLESEIEALKEELIHLKKNHENEVMELRNQIAQSGVHVDVDAPKGQDLSQIMAEIRAKYEKMAQKNQEELKAWHESQITEVQVQVTESSTALKEATSLMTETRRRYQGLEIELQSALSLKASLEATLRDIEMRHSMEVEKYNAIIVRLQEELTQIRTNIQQNSREYEHLLNIKVKLEAEITQYRRLLDGDLKLEDAVDPKTVQTKVVTVTQTLVDGKIVSESKDVKSSEKLAM</sequence>
<dbReference type="Gene3D" id="1.20.5.500">
    <property type="entry name" value="Single helix bin"/>
    <property type="match status" value="1"/>
</dbReference>